<dbReference type="EMBL" id="BAAAGX010000037">
    <property type="protein sequence ID" value="GAA0278516.1"/>
    <property type="molecule type" value="Genomic_DNA"/>
</dbReference>
<feature type="transmembrane region" description="Helical" evidence="1">
    <location>
        <begin position="34"/>
        <end position="49"/>
    </location>
</feature>
<organism evidence="2 3">
    <name type="scientific">Cryptosporangium japonicum</name>
    <dbReference type="NCBI Taxonomy" id="80872"/>
    <lineage>
        <taxon>Bacteria</taxon>
        <taxon>Bacillati</taxon>
        <taxon>Actinomycetota</taxon>
        <taxon>Actinomycetes</taxon>
        <taxon>Cryptosporangiales</taxon>
        <taxon>Cryptosporangiaceae</taxon>
        <taxon>Cryptosporangium</taxon>
    </lineage>
</organism>
<accession>A0ABN0V800</accession>
<evidence type="ECO:0000313" key="2">
    <source>
        <dbReference type="EMBL" id="GAA0278516.1"/>
    </source>
</evidence>
<keyword evidence="3" id="KW-1185">Reference proteome</keyword>
<dbReference type="Pfam" id="PF10066">
    <property type="entry name" value="DUF2304"/>
    <property type="match status" value="1"/>
</dbReference>
<proteinExistence type="predicted"/>
<sequence length="141" mass="15712">MVNLIQFLLLLSVVAVLFYFVRSQHGVRLQASKRLAFIGFLIFTAYAVLRPNDVTWVAHKVGVGRGADLVLYATVVAFVFVVINFYLRTREMERRITELARAVALRDAEILNQHRLPLTPSSQPDADAAMLAAVVAEGGQR</sequence>
<feature type="transmembrane region" description="Helical" evidence="1">
    <location>
        <begin position="69"/>
        <end position="87"/>
    </location>
</feature>
<protein>
    <submittedName>
        <fullName evidence="2">DUF2304 domain-containing protein</fullName>
    </submittedName>
</protein>
<dbReference type="Proteomes" id="UP001500967">
    <property type="component" value="Unassembled WGS sequence"/>
</dbReference>
<gene>
    <name evidence="2" type="ORF">GCM10009539_77970</name>
</gene>
<feature type="transmembrane region" description="Helical" evidence="1">
    <location>
        <begin position="6"/>
        <end position="22"/>
    </location>
</feature>
<keyword evidence="1" id="KW-1133">Transmembrane helix</keyword>
<reference evidence="2 3" key="1">
    <citation type="journal article" date="2019" name="Int. J. Syst. Evol. Microbiol.">
        <title>The Global Catalogue of Microorganisms (GCM) 10K type strain sequencing project: providing services to taxonomists for standard genome sequencing and annotation.</title>
        <authorList>
            <consortium name="The Broad Institute Genomics Platform"/>
            <consortium name="The Broad Institute Genome Sequencing Center for Infectious Disease"/>
            <person name="Wu L."/>
            <person name="Ma J."/>
        </authorList>
    </citation>
    <scope>NUCLEOTIDE SEQUENCE [LARGE SCALE GENOMIC DNA]</scope>
    <source>
        <strain evidence="2 3">JCM 10425</strain>
    </source>
</reference>
<evidence type="ECO:0000256" key="1">
    <source>
        <dbReference type="SAM" id="Phobius"/>
    </source>
</evidence>
<keyword evidence="1" id="KW-0472">Membrane</keyword>
<evidence type="ECO:0000313" key="3">
    <source>
        <dbReference type="Proteomes" id="UP001500967"/>
    </source>
</evidence>
<dbReference type="InterPro" id="IPR019277">
    <property type="entry name" value="DUF2304"/>
</dbReference>
<name>A0ABN0V800_9ACTN</name>
<dbReference type="RefSeq" id="WP_344653981.1">
    <property type="nucleotide sequence ID" value="NZ_BAAAGX010000037.1"/>
</dbReference>
<comment type="caution">
    <text evidence="2">The sequence shown here is derived from an EMBL/GenBank/DDBJ whole genome shotgun (WGS) entry which is preliminary data.</text>
</comment>
<keyword evidence="1" id="KW-0812">Transmembrane</keyword>